<gene>
    <name evidence="2" type="ordered locus">BBR47_47690</name>
</gene>
<evidence type="ECO:0008006" key="4">
    <source>
        <dbReference type="Google" id="ProtNLM"/>
    </source>
</evidence>
<evidence type="ECO:0000313" key="3">
    <source>
        <dbReference type="Proteomes" id="UP000001877"/>
    </source>
</evidence>
<name>C0ZKR9_BREBN</name>
<proteinExistence type="predicted"/>
<organism evidence="2 3">
    <name type="scientific">Brevibacillus brevis (strain 47 / JCM 6285 / NBRC 100599)</name>
    <dbReference type="NCBI Taxonomy" id="358681"/>
    <lineage>
        <taxon>Bacteria</taxon>
        <taxon>Bacillati</taxon>
        <taxon>Bacillota</taxon>
        <taxon>Bacilli</taxon>
        <taxon>Bacillales</taxon>
        <taxon>Paenibacillaceae</taxon>
        <taxon>Brevibacillus</taxon>
    </lineage>
</organism>
<dbReference type="HOGENOM" id="CLU_3341004_0_0_9"/>
<feature type="region of interest" description="Disordered" evidence="1">
    <location>
        <begin position="17"/>
        <end position="37"/>
    </location>
</feature>
<evidence type="ECO:0000256" key="1">
    <source>
        <dbReference type="SAM" id="MobiDB-lite"/>
    </source>
</evidence>
<dbReference type="STRING" id="358681.BBR47_47690"/>
<accession>C0ZKR9</accession>
<dbReference type="KEGG" id="bbe:BBR47_47690"/>
<sequence length="37" mass="4342">MCKNTVEEAFSVLKKRAKRTPIGRRQADSEYPRLTFN</sequence>
<protein>
    <recommendedName>
        <fullName evidence="4">Transposase</fullName>
    </recommendedName>
</protein>
<dbReference type="Proteomes" id="UP000001877">
    <property type="component" value="Chromosome"/>
</dbReference>
<keyword evidence="3" id="KW-1185">Reference proteome</keyword>
<dbReference type="EMBL" id="AP008955">
    <property type="protein sequence ID" value="BAH45746.1"/>
    <property type="molecule type" value="Genomic_DNA"/>
</dbReference>
<dbReference type="AlphaFoldDB" id="C0ZKR9"/>
<evidence type="ECO:0000313" key="2">
    <source>
        <dbReference type="EMBL" id="BAH45746.1"/>
    </source>
</evidence>
<reference evidence="2 3" key="1">
    <citation type="submission" date="2005-03" db="EMBL/GenBank/DDBJ databases">
        <title>Brevibacillus brevis strain 47, complete genome.</title>
        <authorList>
            <person name="Hosoyama A."/>
            <person name="Yamada R."/>
            <person name="Hongo Y."/>
            <person name="Terui Y."/>
            <person name="Ankai A."/>
            <person name="Masuyama W."/>
            <person name="Sekiguchi M."/>
            <person name="Takeda T."/>
            <person name="Asano K."/>
            <person name="Ohji S."/>
            <person name="Ichikawa N."/>
            <person name="Narita S."/>
            <person name="Aoki N."/>
            <person name="Miura H."/>
            <person name="Matsushita S."/>
            <person name="Sekigawa T."/>
            <person name="Yamagata H."/>
            <person name="Yoshikawa H."/>
            <person name="Udaka S."/>
            <person name="Tanikawa S."/>
            <person name="Fujita N."/>
        </authorList>
    </citation>
    <scope>NUCLEOTIDE SEQUENCE [LARGE SCALE GENOMIC DNA]</scope>
    <source>
        <strain evidence="3">47 / JCM 6285 / NBRC 100599</strain>
    </source>
</reference>